<evidence type="ECO:0008006" key="5">
    <source>
        <dbReference type="Google" id="ProtNLM"/>
    </source>
</evidence>
<comment type="caution">
    <text evidence="3">The sequence shown here is derived from an EMBL/GenBank/DDBJ whole genome shotgun (WGS) entry which is preliminary data.</text>
</comment>
<dbReference type="InterPro" id="IPR020904">
    <property type="entry name" value="Sc_DH/Rdtase_CS"/>
</dbReference>
<gene>
    <name evidence="3" type="ORF">SADO_01020</name>
</gene>
<name>A0ABV2AVZ3_9GAMM</name>
<dbReference type="PANTHER" id="PTHR42901:SF1">
    <property type="entry name" value="ALCOHOL DEHYDROGENASE"/>
    <property type="match status" value="1"/>
</dbReference>
<proteinExistence type="inferred from homology"/>
<dbReference type="Gene3D" id="3.40.50.720">
    <property type="entry name" value="NAD(P)-binding Rossmann-like Domain"/>
    <property type="match status" value="1"/>
</dbReference>
<sequence>MTETDSSRPLAGRVILITGAGGGIGASVARAIAAAGAECVLVGRRERTLTPVFDAIVADGSPEPALFPLDVTKAGEDDYQRLVDGIQADCGGLHGIVHLAARFDGLMPLATHPIDGWQRIMHINLTSAFALTQICLPLLQAAEDSSVVFTLDEAAAQPKAFWGAYGVSKAGLTALVRLFAVEHAQSQRLRFNAIDPGPRDTSLRSSAFPADDTAARPVDELGARYVELLSEASRGKTGQIIDPDGTSRPA</sequence>
<dbReference type="PRINTS" id="PR00081">
    <property type="entry name" value="GDHRDH"/>
</dbReference>
<keyword evidence="4" id="KW-1185">Reference proteome</keyword>
<dbReference type="Pfam" id="PF00106">
    <property type="entry name" value="adh_short"/>
    <property type="match status" value="1"/>
</dbReference>
<organism evidence="3 4">
    <name type="scientific">Salinisphaera dokdonensis CL-ES53</name>
    <dbReference type="NCBI Taxonomy" id="1304272"/>
    <lineage>
        <taxon>Bacteria</taxon>
        <taxon>Pseudomonadati</taxon>
        <taxon>Pseudomonadota</taxon>
        <taxon>Gammaproteobacteria</taxon>
        <taxon>Salinisphaerales</taxon>
        <taxon>Salinisphaeraceae</taxon>
        <taxon>Salinisphaera</taxon>
    </lineage>
</organism>
<evidence type="ECO:0000313" key="4">
    <source>
        <dbReference type="Proteomes" id="UP001460888"/>
    </source>
</evidence>
<dbReference type="InterPro" id="IPR036291">
    <property type="entry name" value="NAD(P)-bd_dom_sf"/>
</dbReference>
<dbReference type="PANTHER" id="PTHR42901">
    <property type="entry name" value="ALCOHOL DEHYDROGENASE"/>
    <property type="match status" value="1"/>
</dbReference>
<dbReference type="EMBL" id="APND01000001">
    <property type="protein sequence ID" value="MES1927794.1"/>
    <property type="molecule type" value="Genomic_DNA"/>
</dbReference>
<dbReference type="RefSeq" id="WP_353108486.1">
    <property type="nucleotide sequence ID" value="NZ_APND01000001.1"/>
</dbReference>
<protein>
    <recommendedName>
        <fullName evidence="5">Short-chain dehydrogenase</fullName>
    </recommendedName>
</protein>
<reference evidence="3 4" key="1">
    <citation type="submission" date="2013-03" db="EMBL/GenBank/DDBJ databases">
        <title>Salinisphaera dokdonensis CL-ES53 Genome Sequencing.</title>
        <authorList>
            <person name="Li C."/>
            <person name="Lai Q."/>
            <person name="Shao Z."/>
        </authorList>
    </citation>
    <scope>NUCLEOTIDE SEQUENCE [LARGE SCALE GENOMIC DNA]</scope>
    <source>
        <strain evidence="3 4">CL-ES53</strain>
    </source>
</reference>
<evidence type="ECO:0000256" key="2">
    <source>
        <dbReference type="ARBA" id="ARBA00023002"/>
    </source>
</evidence>
<dbReference type="SUPFAM" id="SSF51735">
    <property type="entry name" value="NAD(P)-binding Rossmann-fold domains"/>
    <property type="match status" value="1"/>
</dbReference>
<dbReference type="PROSITE" id="PS00061">
    <property type="entry name" value="ADH_SHORT"/>
    <property type="match status" value="1"/>
</dbReference>
<accession>A0ABV2AVZ3</accession>
<dbReference type="Proteomes" id="UP001460888">
    <property type="component" value="Unassembled WGS sequence"/>
</dbReference>
<evidence type="ECO:0000313" key="3">
    <source>
        <dbReference type="EMBL" id="MES1927794.1"/>
    </source>
</evidence>
<evidence type="ECO:0000256" key="1">
    <source>
        <dbReference type="ARBA" id="ARBA00006484"/>
    </source>
</evidence>
<dbReference type="InterPro" id="IPR002347">
    <property type="entry name" value="SDR_fam"/>
</dbReference>
<keyword evidence="2" id="KW-0560">Oxidoreductase</keyword>
<comment type="similarity">
    <text evidence="1">Belongs to the short-chain dehydrogenases/reductases (SDR) family.</text>
</comment>